<dbReference type="EMBL" id="QICL01000007">
    <property type="protein sequence ID" value="PXV65491.1"/>
    <property type="molecule type" value="Genomic_DNA"/>
</dbReference>
<gene>
    <name evidence="2" type="ORF">CLV62_10783</name>
</gene>
<dbReference type="Proteomes" id="UP000247973">
    <property type="component" value="Unassembled WGS sequence"/>
</dbReference>
<protein>
    <submittedName>
        <fullName evidence="2">Uncharacterized protein</fullName>
    </submittedName>
</protein>
<keyword evidence="1" id="KW-0732">Signal</keyword>
<proteinExistence type="predicted"/>
<evidence type="ECO:0000313" key="3">
    <source>
        <dbReference type="Proteomes" id="UP000247973"/>
    </source>
</evidence>
<feature type="chain" id="PRO_5015965754" evidence="1">
    <location>
        <begin position="21"/>
        <end position="401"/>
    </location>
</feature>
<keyword evidence="3" id="KW-1185">Reference proteome</keyword>
<evidence type="ECO:0000256" key="1">
    <source>
        <dbReference type="SAM" id="SignalP"/>
    </source>
</evidence>
<accession>A0A2V3PSJ4</accession>
<dbReference type="AlphaFoldDB" id="A0A2V3PSJ4"/>
<comment type="caution">
    <text evidence="2">The sequence shown here is derived from an EMBL/GenBank/DDBJ whole genome shotgun (WGS) entry which is preliminary data.</text>
</comment>
<organism evidence="2 3">
    <name type="scientific">Dysgonomonas alginatilytica</name>
    <dbReference type="NCBI Taxonomy" id="1605892"/>
    <lineage>
        <taxon>Bacteria</taxon>
        <taxon>Pseudomonadati</taxon>
        <taxon>Bacteroidota</taxon>
        <taxon>Bacteroidia</taxon>
        <taxon>Bacteroidales</taxon>
        <taxon>Dysgonomonadaceae</taxon>
        <taxon>Dysgonomonas</taxon>
    </lineage>
</organism>
<evidence type="ECO:0000313" key="2">
    <source>
        <dbReference type="EMBL" id="PXV65491.1"/>
    </source>
</evidence>
<feature type="signal peptide" evidence="1">
    <location>
        <begin position="1"/>
        <end position="20"/>
    </location>
</feature>
<dbReference type="OrthoDB" id="277629at2"/>
<reference evidence="2 3" key="1">
    <citation type="submission" date="2018-03" db="EMBL/GenBank/DDBJ databases">
        <title>Genomic Encyclopedia of Archaeal and Bacterial Type Strains, Phase II (KMG-II): from individual species to whole genera.</title>
        <authorList>
            <person name="Goeker M."/>
        </authorList>
    </citation>
    <scope>NUCLEOTIDE SEQUENCE [LARGE SCALE GENOMIC DNA]</scope>
    <source>
        <strain evidence="2 3">DSM 100214</strain>
    </source>
</reference>
<dbReference type="RefSeq" id="WP_146212716.1">
    <property type="nucleotide sequence ID" value="NZ_QICL01000007.1"/>
</dbReference>
<name>A0A2V3PSJ4_9BACT</name>
<sequence length="401" mass="45478">MKHLKTMLALWCVLFSSLLAYPASDSIKWDAFEVAQKALGDNLNYLGAIKKLKVIEGECSGSGAEKDMYLQAAMTYNAFVINNSNSDSLCQKKFSAFTIKEPFFNFISEGNDAIDEIAKRSKDHQVIMINEIHWFSRERYFTNYLLNSFYNNGFRYLAMEAIGEDGDSLTMRGYPIASTGIYTVDPRMANTIRDAIEMGFTLVNYDYYGKEREYKQAENIYNKTLKLDTEAKVLVHAGGDHTNKCSGSKKMGYFFQEISGVEPFVIKQIKQVQLSKSDYKGIAIEESANVCVYDIGVINGFDETDFLYKPHQSQKSIKIEKLIASFPKVDIIQESVFLSVYIEEEFLAEGLKAIPVVSYLVDNKFLNSSIKLPQGEYIVTIRNDEGEVIRQNKIDVTVDPI</sequence>